<gene>
    <name evidence="1" type="ORF">SAMN04488530_1305</name>
</gene>
<name>A0A1M5RGF1_9FIRM</name>
<dbReference type="STRING" id="1121321.SAMN04488530_1305"/>
<sequence length="35" mass="4164">MNNQNGYNVVNEFEKAIFSKLNIYSEFNFMVNENT</sequence>
<organism evidence="1 2">
    <name type="scientific">Asaccharospora irregularis DSM 2635</name>
    <dbReference type="NCBI Taxonomy" id="1121321"/>
    <lineage>
        <taxon>Bacteria</taxon>
        <taxon>Bacillati</taxon>
        <taxon>Bacillota</taxon>
        <taxon>Clostridia</taxon>
        <taxon>Peptostreptococcales</taxon>
        <taxon>Peptostreptococcaceae</taxon>
        <taxon>Asaccharospora</taxon>
    </lineage>
</organism>
<dbReference type="AlphaFoldDB" id="A0A1M5RGF1"/>
<dbReference type="EMBL" id="FQWX01000030">
    <property type="protein sequence ID" value="SHH25129.1"/>
    <property type="molecule type" value="Genomic_DNA"/>
</dbReference>
<protein>
    <submittedName>
        <fullName evidence="1">Uncharacterized protein</fullName>
    </submittedName>
</protein>
<evidence type="ECO:0000313" key="2">
    <source>
        <dbReference type="Proteomes" id="UP000243255"/>
    </source>
</evidence>
<accession>A0A1M5RGF1</accession>
<evidence type="ECO:0000313" key="1">
    <source>
        <dbReference type="EMBL" id="SHH25129.1"/>
    </source>
</evidence>
<dbReference type="Proteomes" id="UP000243255">
    <property type="component" value="Unassembled WGS sequence"/>
</dbReference>
<keyword evidence="2" id="KW-1185">Reference proteome</keyword>
<proteinExistence type="predicted"/>
<reference evidence="2" key="1">
    <citation type="submission" date="2016-11" db="EMBL/GenBank/DDBJ databases">
        <authorList>
            <person name="Varghese N."/>
            <person name="Submissions S."/>
        </authorList>
    </citation>
    <scope>NUCLEOTIDE SEQUENCE [LARGE SCALE GENOMIC DNA]</scope>
    <source>
        <strain evidence="2">DSM 2635</strain>
    </source>
</reference>